<dbReference type="EnsemblMetazoa" id="PPA26726.1">
    <property type="protein sequence ID" value="PPA26726.1"/>
    <property type="gene ID" value="WBGene00116280"/>
</dbReference>
<accession>A0A8R1YJJ3</accession>
<sequence length="137" mass="15709">MGSDPIGREIPLPDPFHPGLLRISGMYDDGVLFHWFGVSTEIQMAVLLPDSSFKVSLFNQTEKLWFFEQVHTQCCAQCRISDSDDIRDLRTHFLQPEKEQYSVGVFEKLQSACDLITLDTRVLHRKILGILEQTLDP</sequence>
<protein>
    <submittedName>
        <fullName evidence="1">Uncharacterized protein</fullName>
    </submittedName>
</protein>
<reference evidence="2" key="1">
    <citation type="journal article" date="2008" name="Nat. Genet.">
        <title>The Pristionchus pacificus genome provides a unique perspective on nematode lifestyle and parasitism.</title>
        <authorList>
            <person name="Dieterich C."/>
            <person name="Clifton S.W."/>
            <person name="Schuster L.N."/>
            <person name="Chinwalla A."/>
            <person name="Delehaunty K."/>
            <person name="Dinkelacker I."/>
            <person name="Fulton L."/>
            <person name="Fulton R."/>
            <person name="Godfrey J."/>
            <person name="Minx P."/>
            <person name="Mitreva M."/>
            <person name="Roeseler W."/>
            <person name="Tian H."/>
            <person name="Witte H."/>
            <person name="Yang S.P."/>
            <person name="Wilson R.K."/>
            <person name="Sommer R.J."/>
        </authorList>
    </citation>
    <scope>NUCLEOTIDE SEQUENCE [LARGE SCALE GENOMIC DNA]</scope>
    <source>
        <strain evidence="2">PS312</strain>
    </source>
</reference>
<keyword evidence="2" id="KW-1185">Reference proteome</keyword>
<dbReference type="AlphaFoldDB" id="A0A2A6BGM4"/>
<evidence type="ECO:0000313" key="1">
    <source>
        <dbReference type="EnsemblMetazoa" id="PPA26726.1"/>
    </source>
</evidence>
<accession>A0A2A6BGM4</accession>
<evidence type="ECO:0000313" key="2">
    <source>
        <dbReference type="Proteomes" id="UP000005239"/>
    </source>
</evidence>
<reference evidence="1" key="2">
    <citation type="submission" date="2022-06" db="UniProtKB">
        <authorList>
            <consortium name="EnsemblMetazoa"/>
        </authorList>
    </citation>
    <scope>IDENTIFICATION</scope>
    <source>
        <strain evidence="1">PS312</strain>
    </source>
</reference>
<organism evidence="1 2">
    <name type="scientific">Pristionchus pacificus</name>
    <name type="common">Parasitic nematode worm</name>
    <dbReference type="NCBI Taxonomy" id="54126"/>
    <lineage>
        <taxon>Eukaryota</taxon>
        <taxon>Metazoa</taxon>
        <taxon>Ecdysozoa</taxon>
        <taxon>Nematoda</taxon>
        <taxon>Chromadorea</taxon>
        <taxon>Rhabditida</taxon>
        <taxon>Rhabditina</taxon>
        <taxon>Diplogasteromorpha</taxon>
        <taxon>Diplogasteroidea</taxon>
        <taxon>Neodiplogasteridae</taxon>
        <taxon>Pristionchus</taxon>
    </lineage>
</organism>
<gene>
    <name evidence="1" type="primary">WBGene00116280</name>
</gene>
<name>A0A2A6BGM4_PRIPA</name>
<dbReference type="Proteomes" id="UP000005239">
    <property type="component" value="Unassembled WGS sequence"/>
</dbReference>
<proteinExistence type="predicted"/>